<evidence type="ECO:0000313" key="2">
    <source>
        <dbReference type="EMBL" id="OTP10395.1"/>
    </source>
</evidence>
<dbReference type="STRING" id="1987383.A5844_002095"/>
<evidence type="ECO:0000256" key="1">
    <source>
        <dbReference type="SAM" id="Phobius"/>
    </source>
</evidence>
<keyword evidence="1" id="KW-0812">Transmembrane</keyword>
<gene>
    <name evidence="2" type="ORF">A5844_002095</name>
</gene>
<protein>
    <submittedName>
        <fullName evidence="2">Uncharacterized protein</fullName>
    </submittedName>
</protein>
<keyword evidence="1" id="KW-1133">Transmembrane helix</keyword>
<comment type="caution">
    <text evidence="2">The sequence shown here is derived from an EMBL/GenBank/DDBJ whole genome shotgun (WGS) entry which is preliminary data.</text>
</comment>
<keyword evidence="1" id="KW-0472">Membrane</keyword>
<dbReference type="RefSeq" id="WP_179190589.1">
    <property type="nucleotide sequence ID" value="NZ_NGMO01000003.1"/>
</dbReference>
<proteinExistence type="predicted"/>
<organism evidence="2 3">
    <name type="scientific">Candidatus Enterococcus wittei</name>
    <dbReference type="NCBI Taxonomy" id="1987383"/>
    <lineage>
        <taxon>Bacteria</taxon>
        <taxon>Bacillati</taxon>
        <taxon>Bacillota</taxon>
        <taxon>Bacilli</taxon>
        <taxon>Lactobacillales</taxon>
        <taxon>Enterococcaceae</taxon>
        <taxon>Enterococcus</taxon>
    </lineage>
</organism>
<sequence>MKQKIKRALPDLILLLVIIYLTTINTIAGIIMVIALFAIALLSEGEGNGRKNIQ</sequence>
<name>A0A242JYK8_9ENTE</name>
<dbReference type="AlphaFoldDB" id="A0A242JYK8"/>
<feature type="transmembrane region" description="Helical" evidence="1">
    <location>
        <begin position="12"/>
        <end position="42"/>
    </location>
</feature>
<accession>A0A242JYK8</accession>
<dbReference type="Proteomes" id="UP000194933">
    <property type="component" value="Unassembled WGS sequence"/>
</dbReference>
<keyword evidence="3" id="KW-1185">Reference proteome</keyword>
<dbReference type="EMBL" id="NGMO01000003">
    <property type="protein sequence ID" value="OTP10395.1"/>
    <property type="molecule type" value="Genomic_DNA"/>
</dbReference>
<reference evidence="2 3" key="1">
    <citation type="submission" date="2017-05" db="EMBL/GenBank/DDBJ databases">
        <title>The Genome Sequence of Enterococcus sp. 10A9_DIV0425.</title>
        <authorList>
            <consortium name="The Broad Institute Genomics Platform"/>
            <consortium name="The Broad Institute Genomic Center for Infectious Diseases"/>
            <person name="Earl A."/>
            <person name="Manson A."/>
            <person name="Schwartman J."/>
            <person name="Gilmore M."/>
            <person name="Abouelleil A."/>
            <person name="Cao P."/>
            <person name="Chapman S."/>
            <person name="Cusick C."/>
            <person name="Shea T."/>
            <person name="Young S."/>
            <person name="Neafsey D."/>
            <person name="Nusbaum C."/>
            <person name="Birren B."/>
        </authorList>
    </citation>
    <scope>NUCLEOTIDE SEQUENCE [LARGE SCALE GENOMIC DNA]</scope>
    <source>
        <strain evidence="2 3">10A9_DIV0425</strain>
    </source>
</reference>
<evidence type="ECO:0000313" key="3">
    <source>
        <dbReference type="Proteomes" id="UP000194933"/>
    </source>
</evidence>